<evidence type="ECO:0000313" key="2">
    <source>
        <dbReference type="Proteomes" id="UP000193689"/>
    </source>
</evidence>
<proteinExistence type="predicted"/>
<dbReference type="GeneID" id="63775860"/>
<comment type="caution">
    <text evidence="1">The sequence shown here is derived from an EMBL/GenBank/DDBJ whole genome shotgun (WGS) entry which is preliminary data.</text>
</comment>
<dbReference type="RefSeq" id="XP_040719080.1">
    <property type="nucleotide sequence ID" value="XM_040859648.1"/>
</dbReference>
<gene>
    <name evidence="1" type="ORF">BCR38DRAFT_424346</name>
</gene>
<evidence type="ECO:0000313" key="1">
    <source>
        <dbReference type="EMBL" id="ORY68793.1"/>
    </source>
</evidence>
<keyword evidence="2" id="KW-1185">Reference proteome</keyword>
<protein>
    <submittedName>
        <fullName evidence="1">Uncharacterized protein</fullName>
    </submittedName>
</protein>
<dbReference type="EMBL" id="MCFJ01000003">
    <property type="protein sequence ID" value="ORY68793.1"/>
    <property type="molecule type" value="Genomic_DNA"/>
</dbReference>
<reference evidence="1 2" key="1">
    <citation type="submission" date="2016-07" db="EMBL/GenBank/DDBJ databases">
        <title>Pervasive Adenine N6-methylation of Active Genes in Fungi.</title>
        <authorList>
            <consortium name="DOE Joint Genome Institute"/>
            <person name="Mondo S.J."/>
            <person name="Dannebaum R.O."/>
            <person name="Kuo R.C."/>
            <person name="Labutti K."/>
            <person name="Haridas S."/>
            <person name="Kuo A."/>
            <person name="Salamov A."/>
            <person name="Ahrendt S.R."/>
            <person name="Lipzen A."/>
            <person name="Sullivan W."/>
            <person name="Andreopoulos W.B."/>
            <person name="Clum A."/>
            <person name="Lindquist E."/>
            <person name="Daum C."/>
            <person name="Ramamoorthy G.K."/>
            <person name="Gryganskyi A."/>
            <person name="Culley D."/>
            <person name="Magnuson J.K."/>
            <person name="James T.Y."/>
            <person name="O'Malley M.A."/>
            <person name="Stajich J.E."/>
            <person name="Spatafora J.W."/>
            <person name="Visel A."/>
            <person name="Grigoriev I.V."/>
        </authorList>
    </citation>
    <scope>NUCLEOTIDE SEQUENCE [LARGE SCALE GENOMIC DNA]</scope>
    <source>
        <strain evidence="1 2">CBS 129021</strain>
    </source>
</reference>
<accession>A0A1Y2EB39</accession>
<name>A0A1Y2EB39_9PEZI</name>
<organism evidence="1 2">
    <name type="scientific">Pseudomassariella vexata</name>
    <dbReference type="NCBI Taxonomy" id="1141098"/>
    <lineage>
        <taxon>Eukaryota</taxon>
        <taxon>Fungi</taxon>
        <taxon>Dikarya</taxon>
        <taxon>Ascomycota</taxon>
        <taxon>Pezizomycotina</taxon>
        <taxon>Sordariomycetes</taxon>
        <taxon>Xylariomycetidae</taxon>
        <taxon>Amphisphaeriales</taxon>
        <taxon>Pseudomassariaceae</taxon>
        <taxon>Pseudomassariella</taxon>
    </lineage>
</organism>
<dbReference type="AlphaFoldDB" id="A0A1Y2EB39"/>
<dbReference type="Proteomes" id="UP000193689">
    <property type="component" value="Unassembled WGS sequence"/>
</dbReference>
<dbReference type="InParanoid" id="A0A1Y2EB39"/>
<sequence>MGWCKLGCERTLYFFQSCQALSIDIFTNSPVGYTRPETTRRETLVADRGSGRRAAGLAIGGHLQGDISWHFGTRRSHDTLRYDLIVVMIALPPGDTVRKHVLIHMCLFILIKPSQDTFLQLYLWSLGTKLSRLVPTIMSLKSMARPRTGHTWLSLDHSYILLEVPYLLYGQD</sequence>